<comment type="subcellular location">
    <subcellularLocation>
        <location evidence="1">Cell envelope</location>
    </subcellularLocation>
</comment>
<dbReference type="Gene3D" id="2.40.50.100">
    <property type="match status" value="1"/>
</dbReference>
<dbReference type="Pfam" id="PF25963">
    <property type="entry name" value="Beta-barrel_AAEA"/>
    <property type="match status" value="1"/>
</dbReference>
<evidence type="ECO:0000259" key="4">
    <source>
        <dbReference type="Pfam" id="PF25963"/>
    </source>
</evidence>
<organism evidence="5">
    <name type="scientific">marine sediment metagenome</name>
    <dbReference type="NCBI Taxonomy" id="412755"/>
    <lineage>
        <taxon>unclassified sequences</taxon>
        <taxon>metagenomes</taxon>
        <taxon>ecological metagenomes</taxon>
    </lineage>
</organism>
<dbReference type="GO" id="GO:0030313">
    <property type="term" value="C:cell envelope"/>
    <property type="evidence" value="ECO:0007669"/>
    <property type="project" value="UniProtKB-SubCell"/>
</dbReference>
<dbReference type="Pfam" id="PF25885">
    <property type="entry name" value="HH_EMRA"/>
    <property type="match status" value="1"/>
</dbReference>
<proteinExistence type="predicted"/>
<dbReference type="InterPro" id="IPR058633">
    <property type="entry name" value="EmrA/FarA_HH"/>
</dbReference>
<reference evidence="5" key="1">
    <citation type="journal article" date="2015" name="Nature">
        <title>Complex archaea that bridge the gap between prokaryotes and eukaryotes.</title>
        <authorList>
            <person name="Spang A."/>
            <person name="Saw J.H."/>
            <person name="Jorgensen S.L."/>
            <person name="Zaremba-Niedzwiedzka K."/>
            <person name="Martijn J."/>
            <person name="Lind A.E."/>
            <person name="van Eijk R."/>
            <person name="Schleper C."/>
            <person name="Guy L."/>
            <person name="Ettema T.J."/>
        </authorList>
    </citation>
    <scope>NUCLEOTIDE SEQUENCE</scope>
</reference>
<accession>A0A0F9VP55</accession>
<evidence type="ECO:0000313" key="5">
    <source>
        <dbReference type="EMBL" id="KKO01708.1"/>
    </source>
</evidence>
<dbReference type="AlphaFoldDB" id="A0A0F9VP55"/>
<keyword evidence="2" id="KW-0472">Membrane</keyword>
<feature type="transmembrane region" description="Helical" evidence="2">
    <location>
        <begin position="20"/>
        <end position="39"/>
    </location>
</feature>
<dbReference type="InterPro" id="IPR058634">
    <property type="entry name" value="AaeA-lik-b-barrel"/>
</dbReference>
<evidence type="ECO:0000259" key="3">
    <source>
        <dbReference type="Pfam" id="PF25885"/>
    </source>
</evidence>
<dbReference type="GO" id="GO:0055085">
    <property type="term" value="P:transmembrane transport"/>
    <property type="evidence" value="ECO:0007669"/>
    <property type="project" value="InterPro"/>
</dbReference>
<feature type="domain" description="Multidrug export protein EmrA/FarA alpha-helical hairpin" evidence="3">
    <location>
        <begin position="95"/>
        <end position="214"/>
    </location>
</feature>
<feature type="domain" description="p-hydroxybenzoic acid efflux pump subunit AaeA-like beta-barrel" evidence="4">
    <location>
        <begin position="251"/>
        <end position="340"/>
    </location>
</feature>
<name>A0A0F9VP55_9ZZZZ</name>
<evidence type="ECO:0000256" key="1">
    <source>
        <dbReference type="ARBA" id="ARBA00004196"/>
    </source>
</evidence>
<dbReference type="InterPro" id="IPR050739">
    <property type="entry name" value="MFP"/>
</dbReference>
<dbReference type="PANTHER" id="PTHR30386:SF19">
    <property type="entry name" value="MULTIDRUG EXPORT PROTEIN EMRA-RELATED"/>
    <property type="match status" value="1"/>
</dbReference>
<protein>
    <recommendedName>
        <fullName evidence="6">Membrane fusion protein biotin-lipoyl like domain-containing protein</fullName>
    </recommendedName>
</protein>
<gene>
    <name evidence="5" type="ORF">LCGC14_0115170</name>
</gene>
<dbReference type="PANTHER" id="PTHR30386">
    <property type="entry name" value="MEMBRANE FUSION SUBUNIT OF EMRAB-TOLC MULTIDRUG EFFLUX PUMP"/>
    <property type="match status" value="1"/>
</dbReference>
<comment type="caution">
    <text evidence="5">The sequence shown here is derived from an EMBL/GenBank/DDBJ whole genome shotgun (WGS) entry which is preliminary data.</text>
</comment>
<evidence type="ECO:0008006" key="6">
    <source>
        <dbReference type="Google" id="ProtNLM"/>
    </source>
</evidence>
<dbReference type="Gene3D" id="2.40.30.170">
    <property type="match status" value="1"/>
</dbReference>
<dbReference type="SUPFAM" id="SSF111369">
    <property type="entry name" value="HlyD-like secretion proteins"/>
    <property type="match status" value="1"/>
</dbReference>
<sequence length="352" mass="38241">MTDSAASPDAPARSKRGRRLVLLVVVPLVLLATIVAVYLHGGRYVTTDNAYVRADKVPVSAEVSGRVEQVLVAENQHVAVGAPLFRIDSAPFDIEVAKSEANLGQVRADLAALQASYHETQAQMVLRQSRSAFSQKEEHRQSRLLDKQYISAATFDTARQASDVAAQEVKVLEQELKRMTEMLGGSVDAPVEVHPSFRAAQAELDDALLNQQRTLVRASIPGVVSNLPKPGQYVSAGSMALALVGSDAPWVEANFPETDLTYVQPGQEVEVRIDIYPDRVWHATVESLSPATGSEFSVIPAQNATGNWVKIVQRVPVRIKLQMEEGGPPLLAGLSTEVEIDTGHRRQLSDLL</sequence>
<keyword evidence="2" id="KW-1133">Transmembrane helix</keyword>
<evidence type="ECO:0000256" key="2">
    <source>
        <dbReference type="SAM" id="Phobius"/>
    </source>
</evidence>
<keyword evidence="2" id="KW-0812">Transmembrane</keyword>
<dbReference type="EMBL" id="LAZR01000034">
    <property type="protein sequence ID" value="KKO01708.1"/>
    <property type="molecule type" value="Genomic_DNA"/>
</dbReference>